<feature type="transmembrane region" description="Helical" evidence="1">
    <location>
        <begin position="227"/>
        <end position="246"/>
    </location>
</feature>
<dbReference type="EMBL" id="BAHC01000055">
    <property type="protein sequence ID" value="GAB89224.1"/>
    <property type="molecule type" value="Genomic_DNA"/>
</dbReference>
<evidence type="ECO:0000256" key="1">
    <source>
        <dbReference type="SAM" id="Phobius"/>
    </source>
</evidence>
<dbReference type="GO" id="GO:0080120">
    <property type="term" value="P:CAAX-box protein maturation"/>
    <property type="evidence" value="ECO:0007669"/>
    <property type="project" value="UniProtKB-ARBA"/>
</dbReference>
<reference evidence="3 4" key="1">
    <citation type="submission" date="2012-08" db="EMBL/GenBank/DDBJ databases">
        <title>Whole genome shotgun sequence of Gordonia rhizosphera NBRC 16068.</title>
        <authorList>
            <person name="Takarada H."/>
            <person name="Isaki S."/>
            <person name="Hosoyama A."/>
            <person name="Tsuchikane K."/>
            <person name="Katsumata H."/>
            <person name="Baba S."/>
            <person name="Ohji S."/>
            <person name="Yamazaki S."/>
            <person name="Fujita N."/>
        </authorList>
    </citation>
    <scope>NUCLEOTIDE SEQUENCE [LARGE SCALE GENOMIC DNA]</scope>
    <source>
        <strain evidence="3 4">NBRC 16068</strain>
    </source>
</reference>
<dbReference type="RefSeq" id="WP_006331181.1">
    <property type="nucleotide sequence ID" value="NZ_BAHC01000055.1"/>
</dbReference>
<sequence>MSDPRLIEGPVVRHAPRPQTAIVVFLIYLALFYGVWIVTGVDYETIGDSAGHLLKWYVAPTWVGGLFLIIAVSWLGWWRPVLFEKERAQPRWILLAPAFAVVTLVVLALTADFSGSTGAMFAALFLGSIGVGVAEEVSTRGVLITGFRARLTEPWVWFYSCLLFGLLHLPNWVFGAGPGAVGQVLMAFGAGSTFYLLRRVSGTLIWAMVLHAAWDFVTIGGDLPGGVGALVIVNSILGLVVGIVFLRRQRGQMVEQAGVPTAAAGGSARVSAD</sequence>
<evidence type="ECO:0000313" key="3">
    <source>
        <dbReference type="EMBL" id="GAB89224.1"/>
    </source>
</evidence>
<feature type="transmembrane region" description="Helical" evidence="1">
    <location>
        <begin position="117"/>
        <end position="134"/>
    </location>
</feature>
<keyword evidence="4" id="KW-1185">Reference proteome</keyword>
<dbReference type="AlphaFoldDB" id="K6WRP4"/>
<feature type="transmembrane region" description="Helical" evidence="1">
    <location>
        <begin position="180"/>
        <end position="197"/>
    </location>
</feature>
<accession>K6WRP4</accession>
<dbReference type="OrthoDB" id="4772204at2"/>
<dbReference type="InterPro" id="IPR003675">
    <property type="entry name" value="Rce1/LyrA-like_dom"/>
</dbReference>
<keyword evidence="1" id="KW-0472">Membrane</keyword>
<feature type="transmembrane region" description="Helical" evidence="1">
    <location>
        <begin position="21"/>
        <end position="39"/>
    </location>
</feature>
<feature type="domain" description="CAAX prenyl protease 2/Lysostaphin resistance protein A-like" evidence="2">
    <location>
        <begin position="121"/>
        <end position="217"/>
    </location>
</feature>
<organism evidence="3 4">
    <name type="scientific">Gordonia rhizosphera NBRC 16068</name>
    <dbReference type="NCBI Taxonomy" id="1108045"/>
    <lineage>
        <taxon>Bacteria</taxon>
        <taxon>Bacillati</taxon>
        <taxon>Actinomycetota</taxon>
        <taxon>Actinomycetes</taxon>
        <taxon>Mycobacteriales</taxon>
        <taxon>Gordoniaceae</taxon>
        <taxon>Gordonia</taxon>
    </lineage>
</organism>
<feature type="transmembrane region" description="Helical" evidence="1">
    <location>
        <begin position="92"/>
        <end position="111"/>
    </location>
</feature>
<dbReference type="GO" id="GO:0004175">
    <property type="term" value="F:endopeptidase activity"/>
    <property type="evidence" value="ECO:0007669"/>
    <property type="project" value="UniProtKB-ARBA"/>
</dbReference>
<dbReference type="Pfam" id="PF02517">
    <property type="entry name" value="Rce1-like"/>
    <property type="match status" value="1"/>
</dbReference>
<protein>
    <recommendedName>
        <fullName evidence="2">CAAX prenyl protease 2/Lysostaphin resistance protein A-like domain-containing protein</fullName>
    </recommendedName>
</protein>
<name>K6WRP4_9ACTN</name>
<dbReference type="eggNOG" id="COG1266">
    <property type="taxonomic scope" value="Bacteria"/>
</dbReference>
<proteinExistence type="predicted"/>
<gene>
    <name evidence="3" type="ORF">GORHZ_055_00070</name>
</gene>
<evidence type="ECO:0000313" key="4">
    <source>
        <dbReference type="Proteomes" id="UP000008363"/>
    </source>
</evidence>
<keyword evidence="1" id="KW-0812">Transmembrane</keyword>
<feature type="transmembrane region" description="Helical" evidence="1">
    <location>
        <begin position="204"/>
        <end position="221"/>
    </location>
</feature>
<dbReference type="STRING" id="1108045.GORHZ_055_00070"/>
<comment type="caution">
    <text evidence="3">The sequence shown here is derived from an EMBL/GenBank/DDBJ whole genome shotgun (WGS) entry which is preliminary data.</text>
</comment>
<feature type="transmembrane region" description="Helical" evidence="1">
    <location>
        <begin position="155"/>
        <end position="174"/>
    </location>
</feature>
<dbReference type="Proteomes" id="UP000008363">
    <property type="component" value="Unassembled WGS sequence"/>
</dbReference>
<keyword evidence="1" id="KW-1133">Transmembrane helix</keyword>
<feature type="transmembrane region" description="Helical" evidence="1">
    <location>
        <begin position="59"/>
        <end position="80"/>
    </location>
</feature>
<evidence type="ECO:0000259" key="2">
    <source>
        <dbReference type="Pfam" id="PF02517"/>
    </source>
</evidence>